<dbReference type="InterPro" id="IPR000014">
    <property type="entry name" value="PAS"/>
</dbReference>
<keyword evidence="1" id="KW-0378">Hydrolase</keyword>
<dbReference type="InterPro" id="IPR000700">
    <property type="entry name" value="PAS-assoc_C"/>
</dbReference>
<dbReference type="SMART" id="SM00331">
    <property type="entry name" value="PP2C_SIG"/>
    <property type="match status" value="1"/>
</dbReference>
<protein>
    <submittedName>
        <fullName evidence="4">Serine/threonine protein phosphatase</fullName>
    </submittedName>
</protein>
<dbReference type="CDD" id="cd16936">
    <property type="entry name" value="HATPase_RsbW-like"/>
    <property type="match status" value="1"/>
</dbReference>
<gene>
    <name evidence="4" type="ORF">DNL40_08305</name>
</gene>
<evidence type="ECO:0000313" key="5">
    <source>
        <dbReference type="Proteomes" id="UP000248783"/>
    </source>
</evidence>
<dbReference type="EMBL" id="QKWH01000004">
    <property type="protein sequence ID" value="PZR53492.1"/>
    <property type="molecule type" value="Genomic_DNA"/>
</dbReference>
<sequence>MPGLSPLSSPKEPRPPLPPIVAEMAAGSPLCMFLTGTLEEGMPLLWVNEAFVAKTGVHPGLPSVQPGATPGPVGPLGRLLAAPEDAQSLLPVLAAGEPGVFTLQCRQRDGGTYWAHVTFTPRHDDAGRLTHYLGVSVDVSAYVDEHAAQLHTLEVERRQRADLDLIAQSTELLGDLEYPYALRDIADLLRSLVPWSGFYLNDDGLVFAEGIDVAAPPSGRGRRHARYVPDTATDALEGDAQHPLRRAHAVDAVQDLLDGLVDGPVLVRLDVDYPTYSASGWLRRDLVHRVLEETGARPGSVVVHAVGGRRQVLGLLVTWHGDAAPGPGVVVDDDETDPFGVARGVHGVQDDVRTVVEVIARRAGTAIDNARLYAREHRLAEALQRAMLPEQADVTGLDVWTYYAPNAEHAQVGGDWYDVLQIDEETAGLVIGDVVGHDVEAAAAMGQLRSVVRSYAYELTTPGVVLERVDQLVQGMRIPRSASLVYATLRPRPQEEPAAPGGTAPGLTWDVEYTRAGHLPPLLLRDGEVTQLDEGGGSLVGFGFAERHTATEVLRPGDVLLFYTDGLIERRDRSLKVGLDALVATSRRITARDAAGVGEELLSRLADAPEDDVAIVVVRVPDPVGDAGTPALSPRSRRWLLPSEPASIGRARHAVLRSCEAWGLPDSASAELVVSELVANGVLHGWGNISLRLFDTGEGLRIEVEDANPAPPVTTDGHPNRVGGFGMQIVERLADWGWRPAGSGKLVWAKLRQPASVGAGGGSSSGSGGGAAAR</sequence>
<dbReference type="SUPFAM" id="SSF81606">
    <property type="entry name" value="PP2C-like"/>
    <property type="match status" value="1"/>
</dbReference>
<dbReference type="Gene3D" id="3.30.565.10">
    <property type="entry name" value="Histidine kinase-like ATPase, C-terminal domain"/>
    <property type="match status" value="1"/>
</dbReference>
<comment type="caution">
    <text evidence="4">The sequence shown here is derived from an EMBL/GenBank/DDBJ whole genome shotgun (WGS) entry which is preliminary data.</text>
</comment>
<accession>A0A2W5WRH4</accession>
<dbReference type="SUPFAM" id="SSF55785">
    <property type="entry name" value="PYP-like sensor domain (PAS domain)"/>
    <property type="match status" value="1"/>
</dbReference>
<evidence type="ECO:0000313" key="4">
    <source>
        <dbReference type="EMBL" id="PZR53492.1"/>
    </source>
</evidence>
<dbReference type="InterPro" id="IPR036457">
    <property type="entry name" value="PPM-type-like_dom_sf"/>
</dbReference>
<dbReference type="Proteomes" id="UP000248783">
    <property type="component" value="Unassembled WGS sequence"/>
</dbReference>
<evidence type="ECO:0000256" key="2">
    <source>
        <dbReference type="SAM" id="MobiDB-lite"/>
    </source>
</evidence>
<dbReference type="InterPro" id="IPR035965">
    <property type="entry name" value="PAS-like_dom_sf"/>
</dbReference>
<dbReference type="Pfam" id="PF13426">
    <property type="entry name" value="PAS_9"/>
    <property type="match status" value="1"/>
</dbReference>
<dbReference type="Gene3D" id="3.30.450.20">
    <property type="entry name" value="PAS domain"/>
    <property type="match status" value="1"/>
</dbReference>
<dbReference type="InterPro" id="IPR001932">
    <property type="entry name" value="PPM-type_phosphatase-like_dom"/>
</dbReference>
<feature type="compositionally biased region" description="Gly residues" evidence="2">
    <location>
        <begin position="758"/>
        <end position="774"/>
    </location>
</feature>
<dbReference type="Pfam" id="PF13581">
    <property type="entry name" value="HATPase_c_2"/>
    <property type="match status" value="1"/>
</dbReference>
<dbReference type="Gene3D" id="3.60.40.10">
    <property type="entry name" value="PPM-type phosphatase domain"/>
    <property type="match status" value="1"/>
</dbReference>
<proteinExistence type="predicted"/>
<dbReference type="GO" id="GO:0016791">
    <property type="term" value="F:phosphatase activity"/>
    <property type="evidence" value="ECO:0007669"/>
    <property type="project" value="TreeGrafter"/>
</dbReference>
<evidence type="ECO:0000256" key="1">
    <source>
        <dbReference type="ARBA" id="ARBA00022801"/>
    </source>
</evidence>
<evidence type="ECO:0000259" key="3">
    <source>
        <dbReference type="PROSITE" id="PS50113"/>
    </source>
</evidence>
<dbReference type="PROSITE" id="PS50113">
    <property type="entry name" value="PAC"/>
    <property type="match status" value="1"/>
</dbReference>
<feature type="domain" description="PAC" evidence="3">
    <location>
        <begin position="99"/>
        <end position="151"/>
    </location>
</feature>
<name>A0A2W5WRH4_9MICO</name>
<dbReference type="InterPro" id="IPR052016">
    <property type="entry name" value="Bact_Sigma-Reg"/>
</dbReference>
<feature type="region of interest" description="Disordered" evidence="2">
    <location>
        <begin position="755"/>
        <end position="774"/>
    </location>
</feature>
<dbReference type="PANTHER" id="PTHR43156">
    <property type="entry name" value="STAGE II SPORULATION PROTEIN E-RELATED"/>
    <property type="match status" value="1"/>
</dbReference>
<dbReference type="PANTHER" id="PTHR43156:SF2">
    <property type="entry name" value="STAGE II SPORULATION PROTEIN E"/>
    <property type="match status" value="1"/>
</dbReference>
<organism evidence="4 5">
    <name type="scientific">Xylanimonas oleitrophica</name>
    <dbReference type="NCBI Taxonomy" id="2607479"/>
    <lineage>
        <taxon>Bacteria</taxon>
        <taxon>Bacillati</taxon>
        <taxon>Actinomycetota</taxon>
        <taxon>Actinomycetes</taxon>
        <taxon>Micrococcales</taxon>
        <taxon>Promicromonosporaceae</taxon>
        <taxon>Xylanimonas</taxon>
    </lineage>
</organism>
<dbReference type="InterPro" id="IPR036890">
    <property type="entry name" value="HATPase_C_sf"/>
</dbReference>
<dbReference type="AlphaFoldDB" id="A0A2W5WRH4"/>
<dbReference type="SMART" id="SM00086">
    <property type="entry name" value="PAC"/>
    <property type="match status" value="1"/>
</dbReference>
<keyword evidence="5" id="KW-1185">Reference proteome</keyword>
<dbReference type="Pfam" id="PF07228">
    <property type="entry name" value="SpoIIE"/>
    <property type="match status" value="1"/>
</dbReference>
<dbReference type="InterPro" id="IPR001610">
    <property type="entry name" value="PAC"/>
</dbReference>
<reference evidence="4 5" key="1">
    <citation type="submission" date="2018-06" db="EMBL/GenBank/DDBJ databases">
        <title>Whole genome sequencing of a novel hydrocarbon degrading bacterial strain, PW21 isolated from oil contaminated produced water sample.</title>
        <authorList>
            <person name="Nagkirti P."/>
            <person name="Shaikh A."/>
            <person name="Gowdaman V."/>
            <person name="Engineer A.E."/>
            <person name="Dagar S."/>
            <person name="Dhakephalkar P.K."/>
        </authorList>
    </citation>
    <scope>NUCLEOTIDE SEQUENCE [LARGE SCALE GENOMIC DNA]</scope>
    <source>
        <strain evidence="4 5">PW21</strain>
    </source>
</reference>
<dbReference type="InterPro" id="IPR003594">
    <property type="entry name" value="HATPase_dom"/>
</dbReference>